<dbReference type="RefSeq" id="XP_007332466.1">
    <property type="nucleotide sequence ID" value="XM_007332404.1"/>
</dbReference>
<dbReference type="OrthoDB" id="5582162at2759"/>
<evidence type="ECO:0000313" key="2">
    <source>
        <dbReference type="EMBL" id="EKM76848.1"/>
    </source>
</evidence>
<feature type="transmembrane region" description="Helical" evidence="1">
    <location>
        <begin position="126"/>
        <end position="149"/>
    </location>
</feature>
<dbReference type="eggNOG" id="ENOG502QTJE">
    <property type="taxonomic scope" value="Eukaryota"/>
</dbReference>
<name>K5X139_AGABU</name>
<feature type="transmembrane region" description="Helical" evidence="1">
    <location>
        <begin position="241"/>
        <end position="257"/>
    </location>
</feature>
<dbReference type="InterPro" id="IPR022057">
    <property type="entry name" value="Chs7"/>
</dbReference>
<evidence type="ECO:0000256" key="1">
    <source>
        <dbReference type="SAM" id="Phobius"/>
    </source>
</evidence>
<dbReference type="AlphaFoldDB" id="K5X139"/>
<keyword evidence="3" id="KW-1185">Reference proteome</keyword>
<dbReference type="STRING" id="597362.K5X139"/>
<accession>K5X139</accession>
<dbReference type="KEGG" id="abp:AGABI1DRAFT115522"/>
<dbReference type="GeneID" id="18824755"/>
<dbReference type="GO" id="GO:0051082">
    <property type="term" value="F:unfolded protein binding"/>
    <property type="evidence" value="ECO:0007669"/>
    <property type="project" value="TreeGrafter"/>
</dbReference>
<dbReference type="Pfam" id="PF12271">
    <property type="entry name" value="Chs7"/>
    <property type="match status" value="1"/>
</dbReference>
<protein>
    <submittedName>
        <fullName evidence="2">Uncharacterized protein</fullName>
    </submittedName>
</protein>
<proteinExistence type="predicted"/>
<dbReference type="GO" id="GO:0005789">
    <property type="term" value="C:endoplasmic reticulum membrane"/>
    <property type="evidence" value="ECO:0007669"/>
    <property type="project" value="TreeGrafter"/>
</dbReference>
<dbReference type="PANTHER" id="PTHR35329">
    <property type="entry name" value="CHITIN SYNTHASE EXPORT CHAPERONE"/>
    <property type="match status" value="1"/>
</dbReference>
<organism evidence="2 3">
    <name type="scientific">Agaricus bisporus var. burnettii (strain JB137-S8 / ATCC MYA-4627 / FGSC 10392)</name>
    <name type="common">White button mushroom</name>
    <dbReference type="NCBI Taxonomy" id="597362"/>
    <lineage>
        <taxon>Eukaryota</taxon>
        <taxon>Fungi</taxon>
        <taxon>Dikarya</taxon>
        <taxon>Basidiomycota</taxon>
        <taxon>Agaricomycotina</taxon>
        <taxon>Agaricomycetes</taxon>
        <taxon>Agaricomycetidae</taxon>
        <taxon>Agaricales</taxon>
        <taxon>Agaricineae</taxon>
        <taxon>Agaricaceae</taxon>
        <taxon>Agaricus</taxon>
    </lineage>
</organism>
<dbReference type="InParanoid" id="K5X139"/>
<feature type="transmembrane region" description="Helical" evidence="1">
    <location>
        <begin position="161"/>
        <end position="183"/>
    </location>
</feature>
<feature type="transmembrane region" description="Helical" evidence="1">
    <location>
        <begin position="98"/>
        <end position="120"/>
    </location>
</feature>
<feature type="transmembrane region" description="Helical" evidence="1">
    <location>
        <begin position="206"/>
        <end position="232"/>
    </location>
</feature>
<gene>
    <name evidence="2" type="ORF">AGABI1DRAFT_115522</name>
</gene>
<dbReference type="HOGENOM" id="CLU_050424_0_0_1"/>
<dbReference type="EMBL" id="JH971399">
    <property type="protein sequence ID" value="EKM76848.1"/>
    <property type="molecule type" value="Genomic_DNA"/>
</dbReference>
<keyword evidence="1" id="KW-0472">Membrane</keyword>
<dbReference type="GO" id="GO:0006457">
    <property type="term" value="P:protein folding"/>
    <property type="evidence" value="ECO:0007669"/>
    <property type="project" value="TreeGrafter"/>
</dbReference>
<keyword evidence="1" id="KW-0812">Transmembrane</keyword>
<dbReference type="Proteomes" id="UP000008493">
    <property type="component" value="Unassembled WGS sequence"/>
</dbReference>
<reference evidence="3" key="1">
    <citation type="journal article" date="2012" name="Proc. Natl. Acad. Sci. U.S.A.">
        <title>Genome sequence of the button mushroom Agaricus bisporus reveals mechanisms governing adaptation to a humic-rich ecological niche.</title>
        <authorList>
            <person name="Morin E."/>
            <person name="Kohler A."/>
            <person name="Baker A.R."/>
            <person name="Foulongne-Oriol M."/>
            <person name="Lombard V."/>
            <person name="Nagy L.G."/>
            <person name="Ohm R.A."/>
            <person name="Patyshakuliyeva A."/>
            <person name="Brun A."/>
            <person name="Aerts A.L."/>
            <person name="Bailey A.M."/>
            <person name="Billette C."/>
            <person name="Coutinho P.M."/>
            <person name="Deakin G."/>
            <person name="Doddapaneni H."/>
            <person name="Floudas D."/>
            <person name="Grimwood J."/>
            <person name="Hilden K."/>
            <person name="Kuees U."/>
            <person name="LaButti K.M."/>
            <person name="Lapidus A."/>
            <person name="Lindquist E.A."/>
            <person name="Lucas S.M."/>
            <person name="Murat C."/>
            <person name="Riley R.W."/>
            <person name="Salamov A.A."/>
            <person name="Schmutz J."/>
            <person name="Subramanian V."/>
            <person name="Woesten H.A.B."/>
            <person name="Xu J."/>
            <person name="Eastwood D.C."/>
            <person name="Foster G.D."/>
            <person name="Sonnenberg A.S."/>
            <person name="Cullen D."/>
            <person name="de Vries R.P."/>
            <person name="Lundell T."/>
            <person name="Hibbett D.S."/>
            <person name="Henrissat B."/>
            <person name="Burton K.S."/>
            <person name="Kerrigan R.W."/>
            <person name="Challen M.P."/>
            <person name="Grigoriev I.V."/>
            <person name="Martin F."/>
        </authorList>
    </citation>
    <scope>NUCLEOTIDE SEQUENCE [LARGE SCALE GENOMIC DNA]</scope>
    <source>
        <strain evidence="3">JB137-S8 / ATCC MYA-4627 / FGSC 10392</strain>
    </source>
</reference>
<feature type="transmembrane region" description="Helical" evidence="1">
    <location>
        <begin position="277"/>
        <end position="295"/>
    </location>
</feature>
<sequence>MNRFGEYEELCKHVSSYALCNLFYLQIQREAPDLLGSASQRPFAPVGINPVCGIPKLDTDGSHSNLANNVLCGVSIIMTLGFLWGCQKRIAAVGRVEFRAFLVTYFVSLVFQLVTAGALLEQGTRAIGVLTAIHTGIVSAMFWTLLWYAITTTQILDDGGFGSLIVMHVGQLAFFVVTLYISLDTAFGFTSTFGTLSHPPDSLRSIPLFVLTSIWPAAAALGSFLVITYVVVRVLHERRPVYIYFAAAFAFIVAQVFRLSPVGRSICQSSDMRVDASFIATFLETVSIVVMYYAWADMTKASWDEFSY</sequence>
<keyword evidence="1" id="KW-1133">Transmembrane helix</keyword>
<dbReference type="PANTHER" id="PTHR35329:SF1">
    <property type="entry name" value="CHITIN SYNTHASE EXPORT CHAPERONE"/>
    <property type="match status" value="1"/>
</dbReference>
<feature type="transmembrane region" description="Helical" evidence="1">
    <location>
        <begin position="66"/>
        <end position="86"/>
    </location>
</feature>
<evidence type="ECO:0000313" key="3">
    <source>
        <dbReference type="Proteomes" id="UP000008493"/>
    </source>
</evidence>
<dbReference type="OMA" id="IVSAMFW"/>